<dbReference type="Pfam" id="PF02214">
    <property type="entry name" value="BTB_2"/>
    <property type="match status" value="1"/>
</dbReference>
<dbReference type="Gene3D" id="3.30.710.10">
    <property type="entry name" value="Potassium Channel Kv1.1, Chain A"/>
    <property type="match status" value="1"/>
</dbReference>
<dbReference type="InterPro" id="IPR011333">
    <property type="entry name" value="SKP1/BTB/POZ_sf"/>
</dbReference>
<dbReference type="SUPFAM" id="SSF54695">
    <property type="entry name" value="POZ domain"/>
    <property type="match status" value="1"/>
</dbReference>
<feature type="region of interest" description="Disordered" evidence="1">
    <location>
        <begin position="406"/>
        <end position="445"/>
    </location>
</feature>
<evidence type="ECO:0000313" key="3">
    <source>
        <dbReference type="EMBL" id="KAG5480968.1"/>
    </source>
</evidence>
<dbReference type="KEGG" id="loi:92362391"/>
<evidence type="ECO:0000256" key="1">
    <source>
        <dbReference type="SAM" id="MobiDB-lite"/>
    </source>
</evidence>
<reference evidence="4" key="2">
    <citation type="journal article" date="2021" name="Sci. Data">
        <title>Chromosome-scale genome sequencing, assembly and annotation of six genomes from subfamily Leishmaniinae.</title>
        <authorList>
            <person name="Almutairi H."/>
            <person name="Urbaniak M.D."/>
            <person name="Bates M.D."/>
            <person name="Jariyapan N."/>
            <person name="Kwakye-Nuako G."/>
            <person name="Thomaz Soccol V."/>
            <person name="Al-Salem W.S."/>
            <person name="Dillon R.J."/>
            <person name="Bates P.A."/>
            <person name="Gatherer D."/>
        </authorList>
    </citation>
    <scope>NUCLEOTIDE SEQUENCE [LARGE SCALE GENOMIC DNA]</scope>
</reference>
<reference evidence="4" key="1">
    <citation type="journal article" date="2021" name="Microbiol. Resour. Announc.">
        <title>LGAAP: Leishmaniinae Genome Assembly and Annotation Pipeline.</title>
        <authorList>
            <person name="Almutairi H."/>
            <person name="Urbaniak M.D."/>
            <person name="Bates M.D."/>
            <person name="Jariyapan N."/>
            <person name="Kwakye-Nuako G."/>
            <person name="Thomaz-Soccol V."/>
            <person name="Al-Salem W.S."/>
            <person name="Dillon R.J."/>
            <person name="Bates P.A."/>
            <person name="Gatherer D."/>
        </authorList>
    </citation>
    <scope>NUCLEOTIDE SEQUENCE [LARGE SCALE GENOMIC DNA]</scope>
</reference>
<gene>
    <name evidence="3" type="ORF">LSCM4_06540</name>
</gene>
<proteinExistence type="predicted"/>
<dbReference type="InterPro" id="IPR000210">
    <property type="entry name" value="BTB/POZ_dom"/>
</dbReference>
<dbReference type="PANTHER" id="PTHR14499">
    <property type="entry name" value="POTASSIUM CHANNEL TETRAMERIZATION DOMAIN-CONTAINING"/>
    <property type="match status" value="1"/>
</dbReference>
<organism evidence="3 4">
    <name type="scientific">Leishmania orientalis</name>
    <dbReference type="NCBI Taxonomy" id="2249476"/>
    <lineage>
        <taxon>Eukaryota</taxon>
        <taxon>Discoba</taxon>
        <taxon>Euglenozoa</taxon>
        <taxon>Kinetoplastea</taxon>
        <taxon>Metakinetoplastina</taxon>
        <taxon>Trypanosomatida</taxon>
        <taxon>Trypanosomatidae</taxon>
        <taxon>Leishmaniinae</taxon>
        <taxon>Leishmania</taxon>
    </lineage>
</organism>
<dbReference type="PANTHER" id="PTHR14499:SF131">
    <property type="entry name" value="VOLTAGE-GATED CHANNEL, PUTATIVE-RELATED"/>
    <property type="match status" value="1"/>
</dbReference>
<dbReference type="Proteomes" id="UP000674143">
    <property type="component" value="Unassembled WGS sequence"/>
</dbReference>
<accession>A0A836KWU9</accession>
<dbReference type="SMART" id="SM00225">
    <property type="entry name" value="BTB"/>
    <property type="match status" value="1"/>
</dbReference>
<dbReference type="GO" id="GO:0051260">
    <property type="term" value="P:protein homooligomerization"/>
    <property type="evidence" value="ECO:0007669"/>
    <property type="project" value="InterPro"/>
</dbReference>
<comment type="caution">
    <text evidence="3">The sequence shown here is derived from an EMBL/GenBank/DDBJ whole genome shotgun (WGS) entry which is preliminary data.</text>
</comment>
<keyword evidence="4" id="KW-1185">Reference proteome</keyword>
<dbReference type="CDD" id="cd18316">
    <property type="entry name" value="BTB_POZ_KCTD-like"/>
    <property type="match status" value="1"/>
</dbReference>
<feature type="domain" description="BTB" evidence="2">
    <location>
        <begin position="140"/>
        <end position="311"/>
    </location>
</feature>
<evidence type="ECO:0000259" key="2">
    <source>
        <dbReference type="SMART" id="SM00225"/>
    </source>
</evidence>
<dbReference type="GeneID" id="92362391"/>
<dbReference type="RefSeq" id="XP_067063969.1">
    <property type="nucleotide sequence ID" value="XM_067208457.1"/>
</dbReference>
<protein>
    <recommendedName>
        <fullName evidence="2">BTB domain-containing protein</fullName>
    </recommendedName>
</protein>
<evidence type="ECO:0000313" key="4">
    <source>
        <dbReference type="Proteomes" id="UP000674143"/>
    </source>
</evidence>
<dbReference type="InterPro" id="IPR003131">
    <property type="entry name" value="T1-type_BTB"/>
</dbReference>
<dbReference type="SMR" id="A0A836KWU9"/>
<name>A0A836KWU9_9TRYP</name>
<dbReference type="AlphaFoldDB" id="A0A836KWU9"/>
<dbReference type="EMBL" id="JAFHLR010000019">
    <property type="protein sequence ID" value="KAG5480968.1"/>
    <property type="molecule type" value="Genomic_DNA"/>
</dbReference>
<sequence length="445" mass="49709">MGVGCWGTSVPIFVLGAVERHLRTTAPHSPTIARVVRPSPHHAFFSWHRCVYACLSVFLCPLVTPRPSCTGGSDVPRASRTVLHVLCSSASPFSFLSNTSFSANRNRCCTWPHVCPTPTQCELEERAHVHWAHKRKQMNRVVKVNVGGRYFQTRLSTLLRFPDTSFAKMFEGLAATSVSPPTPSPPQETAEREDVFVDANPDVFEKVLGFLRTNHIQLPVNDEGLRAELVHHLNTWDLMPHAFPAPAADGDAESEGAHLVELPDVCVVQLCDHMQHDQGVKRHAMTITYGADGFQLRKLTQMIRRDLNQQLSSTYWQCYQTNERAAFFATTKVANGAADILTTSITQQVVQHTERLGYHLAASYVTLSPDVVHTSVRMFIHNFIFRRVRLPALEAADEAAVLGEEEDGVETYQNFEPRPVGPQKVQWADSPSRPPAQDVSSDLWK</sequence>